<protein>
    <submittedName>
        <fullName evidence="1">Uncharacterized protein</fullName>
    </submittedName>
</protein>
<dbReference type="Proteomes" id="UP000822476">
    <property type="component" value="Unassembled WGS sequence"/>
</dbReference>
<organism evidence="1 2">
    <name type="scientific">Paragonimus skrjabini miyazakii</name>
    <dbReference type="NCBI Taxonomy" id="59628"/>
    <lineage>
        <taxon>Eukaryota</taxon>
        <taxon>Metazoa</taxon>
        <taxon>Spiralia</taxon>
        <taxon>Lophotrochozoa</taxon>
        <taxon>Platyhelminthes</taxon>
        <taxon>Trematoda</taxon>
        <taxon>Digenea</taxon>
        <taxon>Plagiorchiida</taxon>
        <taxon>Troglotremata</taxon>
        <taxon>Troglotrematidae</taxon>
        <taxon>Paragonimus</taxon>
    </lineage>
</organism>
<dbReference type="EMBL" id="JTDE01000632">
    <property type="protein sequence ID" value="KAF7260728.1"/>
    <property type="molecule type" value="Genomic_DNA"/>
</dbReference>
<name>A0A8S9ZA44_9TREM</name>
<keyword evidence="2" id="KW-1185">Reference proteome</keyword>
<accession>A0A8S9ZA44</accession>
<comment type="caution">
    <text evidence="1">The sequence shown here is derived from an EMBL/GenBank/DDBJ whole genome shotgun (WGS) entry which is preliminary data.</text>
</comment>
<dbReference type="AlphaFoldDB" id="A0A8S9ZA44"/>
<reference evidence="1" key="1">
    <citation type="submission" date="2019-07" db="EMBL/GenBank/DDBJ databases">
        <title>Annotation for the trematode Paragonimus miyazaki's.</title>
        <authorList>
            <person name="Choi Y.-J."/>
        </authorList>
    </citation>
    <scope>NUCLEOTIDE SEQUENCE</scope>
    <source>
        <strain evidence="1">Japan</strain>
    </source>
</reference>
<proteinExistence type="predicted"/>
<evidence type="ECO:0000313" key="2">
    <source>
        <dbReference type="Proteomes" id="UP000822476"/>
    </source>
</evidence>
<sequence length="66" mass="7649">MLWNKSTQIPETLKVVSSTFVGNVKLFCANSVTDEFPDTASLLHKQIKEKTDHWTWLFHWAKCCHA</sequence>
<evidence type="ECO:0000313" key="1">
    <source>
        <dbReference type="EMBL" id="KAF7260728.1"/>
    </source>
</evidence>
<gene>
    <name evidence="1" type="ORF">EG68_01207</name>
</gene>